<feature type="region of interest" description="Disordered" evidence="1">
    <location>
        <begin position="131"/>
        <end position="213"/>
    </location>
</feature>
<proteinExistence type="predicted"/>
<sequence length="213" mass="24080">MTQRFSQLRLHTGTTDELECEVVPRLLSGTEVIVGSWAGPIAGTLSTKYLVTIPDALPVYIGYYVDEHVLDLDDGSDFCDESIHSESERYKAYLLGSTELTRQILKVEGVQTFKRWTIDIKESGRWLHRRSEPEGDSLDQFSGQEDERVDREALEGVSGERQEDVAEEDEDEESVCIKAQEEVDKELSGESDREEQEEEAEVQEADQAGEARC</sequence>
<organism evidence="2 3">
    <name type="scientific">Dendrothele bispora (strain CBS 962.96)</name>
    <dbReference type="NCBI Taxonomy" id="1314807"/>
    <lineage>
        <taxon>Eukaryota</taxon>
        <taxon>Fungi</taxon>
        <taxon>Dikarya</taxon>
        <taxon>Basidiomycota</taxon>
        <taxon>Agaricomycotina</taxon>
        <taxon>Agaricomycetes</taxon>
        <taxon>Agaricomycetidae</taxon>
        <taxon>Agaricales</taxon>
        <taxon>Agaricales incertae sedis</taxon>
        <taxon>Dendrothele</taxon>
    </lineage>
</organism>
<feature type="compositionally biased region" description="Acidic residues" evidence="1">
    <location>
        <begin position="192"/>
        <end position="204"/>
    </location>
</feature>
<feature type="compositionally biased region" description="Basic and acidic residues" evidence="1">
    <location>
        <begin position="145"/>
        <end position="164"/>
    </location>
</feature>
<dbReference type="AlphaFoldDB" id="A0A4S8LIT0"/>
<dbReference type="Proteomes" id="UP000297245">
    <property type="component" value="Unassembled WGS sequence"/>
</dbReference>
<name>A0A4S8LIT0_DENBC</name>
<reference evidence="2 3" key="1">
    <citation type="journal article" date="2019" name="Nat. Ecol. Evol.">
        <title>Megaphylogeny resolves global patterns of mushroom evolution.</title>
        <authorList>
            <person name="Varga T."/>
            <person name="Krizsan K."/>
            <person name="Foldi C."/>
            <person name="Dima B."/>
            <person name="Sanchez-Garcia M."/>
            <person name="Sanchez-Ramirez S."/>
            <person name="Szollosi G.J."/>
            <person name="Szarkandi J.G."/>
            <person name="Papp V."/>
            <person name="Albert L."/>
            <person name="Andreopoulos W."/>
            <person name="Angelini C."/>
            <person name="Antonin V."/>
            <person name="Barry K.W."/>
            <person name="Bougher N.L."/>
            <person name="Buchanan P."/>
            <person name="Buyck B."/>
            <person name="Bense V."/>
            <person name="Catcheside P."/>
            <person name="Chovatia M."/>
            <person name="Cooper J."/>
            <person name="Damon W."/>
            <person name="Desjardin D."/>
            <person name="Finy P."/>
            <person name="Geml J."/>
            <person name="Haridas S."/>
            <person name="Hughes K."/>
            <person name="Justo A."/>
            <person name="Karasinski D."/>
            <person name="Kautmanova I."/>
            <person name="Kiss B."/>
            <person name="Kocsube S."/>
            <person name="Kotiranta H."/>
            <person name="LaButti K.M."/>
            <person name="Lechner B.E."/>
            <person name="Liimatainen K."/>
            <person name="Lipzen A."/>
            <person name="Lukacs Z."/>
            <person name="Mihaltcheva S."/>
            <person name="Morgado L.N."/>
            <person name="Niskanen T."/>
            <person name="Noordeloos M.E."/>
            <person name="Ohm R.A."/>
            <person name="Ortiz-Santana B."/>
            <person name="Ovrebo C."/>
            <person name="Racz N."/>
            <person name="Riley R."/>
            <person name="Savchenko A."/>
            <person name="Shiryaev A."/>
            <person name="Soop K."/>
            <person name="Spirin V."/>
            <person name="Szebenyi C."/>
            <person name="Tomsovsky M."/>
            <person name="Tulloss R.E."/>
            <person name="Uehling J."/>
            <person name="Grigoriev I.V."/>
            <person name="Vagvolgyi C."/>
            <person name="Papp T."/>
            <person name="Martin F.M."/>
            <person name="Miettinen O."/>
            <person name="Hibbett D.S."/>
            <person name="Nagy L.G."/>
        </authorList>
    </citation>
    <scope>NUCLEOTIDE SEQUENCE [LARGE SCALE GENOMIC DNA]</scope>
    <source>
        <strain evidence="2 3">CBS 962.96</strain>
    </source>
</reference>
<evidence type="ECO:0000313" key="2">
    <source>
        <dbReference type="EMBL" id="THU88911.1"/>
    </source>
</evidence>
<feature type="compositionally biased region" description="Basic and acidic residues" evidence="1">
    <location>
        <begin position="179"/>
        <end position="191"/>
    </location>
</feature>
<feature type="compositionally biased region" description="Acidic residues" evidence="1">
    <location>
        <begin position="165"/>
        <end position="174"/>
    </location>
</feature>
<evidence type="ECO:0000313" key="3">
    <source>
        <dbReference type="Proteomes" id="UP000297245"/>
    </source>
</evidence>
<keyword evidence="3" id="KW-1185">Reference proteome</keyword>
<accession>A0A4S8LIT0</accession>
<dbReference type="EMBL" id="ML179390">
    <property type="protein sequence ID" value="THU88911.1"/>
    <property type="molecule type" value="Genomic_DNA"/>
</dbReference>
<protein>
    <submittedName>
        <fullName evidence="2">Uncharacterized protein</fullName>
    </submittedName>
</protein>
<gene>
    <name evidence="2" type="ORF">K435DRAFT_865849</name>
</gene>
<evidence type="ECO:0000256" key="1">
    <source>
        <dbReference type="SAM" id="MobiDB-lite"/>
    </source>
</evidence>